<dbReference type="PROSITE" id="PS50928">
    <property type="entry name" value="ABC_TM1"/>
    <property type="match status" value="1"/>
</dbReference>
<dbReference type="Proteomes" id="UP001174909">
    <property type="component" value="Unassembled WGS sequence"/>
</dbReference>
<dbReference type="AlphaFoldDB" id="A0AA35T441"/>
<evidence type="ECO:0000256" key="5">
    <source>
        <dbReference type="ARBA" id="ARBA00022989"/>
    </source>
</evidence>
<protein>
    <submittedName>
        <fullName evidence="9">Probable ABC transporter permease protein YurM</fullName>
    </submittedName>
</protein>
<evidence type="ECO:0000256" key="3">
    <source>
        <dbReference type="ARBA" id="ARBA00022475"/>
    </source>
</evidence>
<dbReference type="PANTHER" id="PTHR32243">
    <property type="entry name" value="MALTOSE TRANSPORT SYSTEM PERMEASE-RELATED"/>
    <property type="match status" value="1"/>
</dbReference>
<proteinExistence type="predicted"/>
<keyword evidence="3" id="KW-1003">Cell membrane</keyword>
<keyword evidence="10" id="KW-1185">Reference proteome</keyword>
<dbReference type="EMBL" id="CASHTH010003149">
    <property type="protein sequence ID" value="CAI8040909.1"/>
    <property type="molecule type" value="Genomic_DNA"/>
</dbReference>
<dbReference type="Gene3D" id="1.10.3720.10">
    <property type="entry name" value="MetI-like"/>
    <property type="match status" value="1"/>
</dbReference>
<feature type="transmembrane region" description="Helical" evidence="7">
    <location>
        <begin position="145"/>
        <end position="164"/>
    </location>
</feature>
<dbReference type="GO" id="GO:0055085">
    <property type="term" value="P:transmembrane transport"/>
    <property type="evidence" value="ECO:0007669"/>
    <property type="project" value="InterPro"/>
</dbReference>
<gene>
    <name evidence="9" type="ORF">GBAR_LOCUS22745</name>
</gene>
<feature type="transmembrane region" description="Helical" evidence="7">
    <location>
        <begin position="110"/>
        <end position="133"/>
    </location>
</feature>
<dbReference type="InterPro" id="IPR000515">
    <property type="entry name" value="MetI-like"/>
</dbReference>
<comment type="caution">
    <text evidence="9">The sequence shown here is derived from an EMBL/GenBank/DDBJ whole genome shotgun (WGS) entry which is preliminary data.</text>
</comment>
<accession>A0AA35T441</accession>
<feature type="domain" description="ABC transmembrane type-1" evidence="8">
    <location>
        <begin position="73"/>
        <end position="265"/>
    </location>
</feature>
<dbReference type="GO" id="GO:0005886">
    <property type="term" value="C:plasma membrane"/>
    <property type="evidence" value="ECO:0007669"/>
    <property type="project" value="UniProtKB-SubCell"/>
</dbReference>
<keyword evidence="6 7" id="KW-0472">Membrane</keyword>
<evidence type="ECO:0000256" key="4">
    <source>
        <dbReference type="ARBA" id="ARBA00022692"/>
    </source>
</evidence>
<evidence type="ECO:0000256" key="2">
    <source>
        <dbReference type="ARBA" id="ARBA00022448"/>
    </source>
</evidence>
<dbReference type="InterPro" id="IPR050901">
    <property type="entry name" value="BP-dep_ABC_trans_perm"/>
</dbReference>
<name>A0AA35T441_GEOBA</name>
<dbReference type="PANTHER" id="PTHR32243:SF18">
    <property type="entry name" value="INNER MEMBRANE ABC TRANSPORTER PERMEASE PROTEIN YCJP"/>
    <property type="match status" value="1"/>
</dbReference>
<comment type="subcellular location">
    <subcellularLocation>
        <location evidence="1">Cell membrane</location>
        <topology evidence="1">Multi-pass membrane protein</topology>
    </subcellularLocation>
</comment>
<dbReference type="Pfam" id="PF00528">
    <property type="entry name" value="BPD_transp_1"/>
    <property type="match status" value="1"/>
</dbReference>
<evidence type="ECO:0000256" key="6">
    <source>
        <dbReference type="ARBA" id="ARBA00023136"/>
    </source>
</evidence>
<reference evidence="9" key="1">
    <citation type="submission" date="2023-03" db="EMBL/GenBank/DDBJ databases">
        <authorList>
            <person name="Steffen K."/>
            <person name="Cardenas P."/>
        </authorList>
    </citation>
    <scope>NUCLEOTIDE SEQUENCE</scope>
</reference>
<keyword evidence="5 7" id="KW-1133">Transmembrane helix</keyword>
<evidence type="ECO:0000259" key="8">
    <source>
        <dbReference type="PROSITE" id="PS50928"/>
    </source>
</evidence>
<sequence>MAMYTQRSTLTQIVLGYGGLAVVLLIVLIPYSYIALTAFKPAEEIFDVRWLPRVWSLDAWRYAIEFEQFHVYIYNSMIAGLGAAVLALCVAVPGAYVFGRKQFRGKDVMFYIIVMALLFPFVLLVVPFTILWVKIGLYDTMPGLWLAYQVFIIPFAIWILRAYFAELPPFLEECAMVYGCTAFKAFWRVMLPLAKPIITSLMFLAFLVGWNDFLFSNMLTTGEGPRTASVIIYVSAVGGERVEWDVLMVMTLMAGIPPVLLYILAQGQFLKTFAVRG</sequence>
<evidence type="ECO:0000256" key="1">
    <source>
        <dbReference type="ARBA" id="ARBA00004651"/>
    </source>
</evidence>
<evidence type="ECO:0000256" key="7">
    <source>
        <dbReference type="SAM" id="Phobius"/>
    </source>
</evidence>
<evidence type="ECO:0000313" key="10">
    <source>
        <dbReference type="Proteomes" id="UP001174909"/>
    </source>
</evidence>
<dbReference type="SUPFAM" id="SSF161098">
    <property type="entry name" value="MetI-like"/>
    <property type="match status" value="1"/>
</dbReference>
<feature type="transmembrane region" description="Helical" evidence="7">
    <location>
        <begin position="185"/>
        <end position="210"/>
    </location>
</feature>
<evidence type="ECO:0000313" key="9">
    <source>
        <dbReference type="EMBL" id="CAI8040909.1"/>
    </source>
</evidence>
<keyword evidence="4 7" id="KW-0812">Transmembrane</keyword>
<keyword evidence="2" id="KW-0813">Transport</keyword>
<feature type="transmembrane region" description="Helical" evidence="7">
    <location>
        <begin position="246"/>
        <end position="265"/>
    </location>
</feature>
<dbReference type="InterPro" id="IPR035906">
    <property type="entry name" value="MetI-like_sf"/>
</dbReference>
<dbReference type="CDD" id="cd06261">
    <property type="entry name" value="TM_PBP2"/>
    <property type="match status" value="1"/>
</dbReference>
<organism evidence="9 10">
    <name type="scientific">Geodia barretti</name>
    <name type="common">Barrett's horny sponge</name>
    <dbReference type="NCBI Taxonomy" id="519541"/>
    <lineage>
        <taxon>Eukaryota</taxon>
        <taxon>Metazoa</taxon>
        <taxon>Porifera</taxon>
        <taxon>Demospongiae</taxon>
        <taxon>Heteroscleromorpha</taxon>
        <taxon>Tetractinellida</taxon>
        <taxon>Astrophorina</taxon>
        <taxon>Geodiidae</taxon>
        <taxon>Geodia</taxon>
    </lineage>
</organism>
<feature type="transmembrane region" description="Helical" evidence="7">
    <location>
        <begin position="12"/>
        <end position="34"/>
    </location>
</feature>
<feature type="transmembrane region" description="Helical" evidence="7">
    <location>
        <begin position="72"/>
        <end position="98"/>
    </location>
</feature>